<dbReference type="EMBL" id="ML208285">
    <property type="protein sequence ID" value="TFK72454.1"/>
    <property type="molecule type" value="Genomic_DNA"/>
</dbReference>
<gene>
    <name evidence="1" type="ORF">BDN72DRAFT_894799</name>
</gene>
<proteinExistence type="predicted"/>
<evidence type="ECO:0000313" key="1">
    <source>
        <dbReference type="EMBL" id="TFK72454.1"/>
    </source>
</evidence>
<dbReference type="Proteomes" id="UP000308600">
    <property type="component" value="Unassembled WGS sequence"/>
</dbReference>
<name>A0ACD3B473_9AGAR</name>
<protein>
    <submittedName>
        <fullName evidence="1">Zincin</fullName>
    </submittedName>
</protein>
<keyword evidence="2" id="KW-1185">Reference proteome</keyword>
<evidence type="ECO:0000313" key="2">
    <source>
        <dbReference type="Proteomes" id="UP000308600"/>
    </source>
</evidence>
<sequence>MFRGLSCTALFALVASIMSVSATPSISLEVTGPVAVDDIADLKVTTTIRNTGDESLTLIVDPRGPISTFLADTFIITNANGISPSFTGYMIKFSPEDAVENGGTITLAPGEFKAVEHDLSEAYNFVASGAGMYNIEAYDVFTMVKDNKLESIRAISKALSIDVSGNLAVSDAVHTTSHSGHLGFGGCSASRQAKLPEIAEAAQKYAKEAYEYLLRYPDPSLEPATRYTTWFGADNNGYDTVLDHFKNISEENFTSFTYHCPIELKCDGAFAYVDPSIYGVVHLCPRFWRANLTGYNSQAGILLHELSHFTEVAATKDVEIPKNGEIYYERCKGLARTKPEDARIHADNHEYFAENSPPPVKGLEMISNSAIMSSVENNNNVQEVMQARTTSLWSKLTGRMARPSGPSVVDSNS</sequence>
<reference evidence="1 2" key="1">
    <citation type="journal article" date="2019" name="Nat. Ecol. Evol.">
        <title>Megaphylogeny resolves global patterns of mushroom evolution.</title>
        <authorList>
            <person name="Varga T."/>
            <person name="Krizsan K."/>
            <person name="Foldi C."/>
            <person name="Dima B."/>
            <person name="Sanchez-Garcia M."/>
            <person name="Sanchez-Ramirez S."/>
            <person name="Szollosi G.J."/>
            <person name="Szarkandi J.G."/>
            <person name="Papp V."/>
            <person name="Albert L."/>
            <person name="Andreopoulos W."/>
            <person name="Angelini C."/>
            <person name="Antonin V."/>
            <person name="Barry K.W."/>
            <person name="Bougher N.L."/>
            <person name="Buchanan P."/>
            <person name="Buyck B."/>
            <person name="Bense V."/>
            <person name="Catcheside P."/>
            <person name="Chovatia M."/>
            <person name="Cooper J."/>
            <person name="Damon W."/>
            <person name="Desjardin D."/>
            <person name="Finy P."/>
            <person name="Geml J."/>
            <person name="Haridas S."/>
            <person name="Hughes K."/>
            <person name="Justo A."/>
            <person name="Karasinski D."/>
            <person name="Kautmanova I."/>
            <person name="Kiss B."/>
            <person name="Kocsube S."/>
            <person name="Kotiranta H."/>
            <person name="LaButti K.M."/>
            <person name="Lechner B.E."/>
            <person name="Liimatainen K."/>
            <person name="Lipzen A."/>
            <person name="Lukacs Z."/>
            <person name="Mihaltcheva S."/>
            <person name="Morgado L.N."/>
            <person name="Niskanen T."/>
            <person name="Noordeloos M.E."/>
            <person name="Ohm R.A."/>
            <person name="Ortiz-Santana B."/>
            <person name="Ovrebo C."/>
            <person name="Racz N."/>
            <person name="Riley R."/>
            <person name="Savchenko A."/>
            <person name="Shiryaev A."/>
            <person name="Soop K."/>
            <person name="Spirin V."/>
            <person name="Szebenyi C."/>
            <person name="Tomsovsky M."/>
            <person name="Tulloss R.E."/>
            <person name="Uehling J."/>
            <person name="Grigoriev I.V."/>
            <person name="Vagvolgyi C."/>
            <person name="Papp T."/>
            <person name="Martin F.M."/>
            <person name="Miettinen O."/>
            <person name="Hibbett D.S."/>
            <person name="Nagy L.G."/>
        </authorList>
    </citation>
    <scope>NUCLEOTIDE SEQUENCE [LARGE SCALE GENOMIC DNA]</scope>
    <source>
        <strain evidence="1 2">NL-1719</strain>
    </source>
</reference>
<accession>A0ACD3B473</accession>
<organism evidence="1 2">
    <name type="scientific">Pluteus cervinus</name>
    <dbReference type="NCBI Taxonomy" id="181527"/>
    <lineage>
        <taxon>Eukaryota</taxon>
        <taxon>Fungi</taxon>
        <taxon>Dikarya</taxon>
        <taxon>Basidiomycota</taxon>
        <taxon>Agaricomycotina</taxon>
        <taxon>Agaricomycetes</taxon>
        <taxon>Agaricomycetidae</taxon>
        <taxon>Agaricales</taxon>
        <taxon>Pluteineae</taxon>
        <taxon>Pluteaceae</taxon>
        <taxon>Pluteus</taxon>
    </lineage>
</organism>